<accession>A0AC34GPB5</accession>
<sequence length="377" mass="43732">MALQQQQKSLSEFKVPFYCEWIFELHGWGGHQHLKSPKYSLPGFPGIKYFFDAKAGEEKDDDMETDDVGNDIVNDDADIVSNADSDNFFNSDDDDSVVYENAFLDFNVQIDYKVYKVKVDYKYKLNYDGNDMDDEFDHRRPHELYKGLYSRSLCGCEWNSQCGVLRDQKNVVRVKGTFTVQVADALPIAVQVPAENLTMFYMNADKDFVFAVEEQEIRVHKSILIENSPVFATMLDSDKWKETMENRIVVSDVSFKVVEIAINAYYGKVYEKPLTKEEYLMLFQFADKYDMEKLKKAVEQSIVFHPNNVVEYANFFLQGYCDDLVNCAIDYILSCSQYSVPIQDIDVLDNQIRGMFFDRTIVNPVFKKDLKENVSVQ</sequence>
<organism evidence="1 2">
    <name type="scientific">Panagrolaimus sp. ES5</name>
    <dbReference type="NCBI Taxonomy" id="591445"/>
    <lineage>
        <taxon>Eukaryota</taxon>
        <taxon>Metazoa</taxon>
        <taxon>Ecdysozoa</taxon>
        <taxon>Nematoda</taxon>
        <taxon>Chromadorea</taxon>
        <taxon>Rhabditida</taxon>
        <taxon>Tylenchina</taxon>
        <taxon>Panagrolaimomorpha</taxon>
        <taxon>Panagrolaimoidea</taxon>
        <taxon>Panagrolaimidae</taxon>
        <taxon>Panagrolaimus</taxon>
    </lineage>
</organism>
<evidence type="ECO:0000313" key="1">
    <source>
        <dbReference type="Proteomes" id="UP000887579"/>
    </source>
</evidence>
<dbReference type="Proteomes" id="UP000887579">
    <property type="component" value="Unplaced"/>
</dbReference>
<evidence type="ECO:0000313" key="2">
    <source>
        <dbReference type="WBParaSite" id="ES5_v2.g598.t2"/>
    </source>
</evidence>
<proteinExistence type="predicted"/>
<name>A0AC34GPB5_9BILA</name>
<dbReference type="WBParaSite" id="ES5_v2.g598.t2">
    <property type="protein sequence ID" value="ES5_v2.g598.t2"/>
    <property type="gene ID" value="ES5_v2.g598"/>
</dbReference>
<protein>
    <submittedName>
        <fullName evidence="2">BTB domain-containing protein</fullName>
    </submittedName>
</protein>
<reference evidence="2" key="1">
    <citation type="submission" date="2022-11" db="UniProtKB">
        <authorList>
            <consortium name="WormBaseParasite"/>
        </authorList>
    </citation>
    <scope>IDENTIFICATION</scope>
</reference>